<keyword evidence="2" id="KW-0808">Transferase</keyword>
<dbReference type="PANTHER" id="PTHR21064:SF5">
    <property type="entry name" value="SLR1880 PROTEIN"/>
    <property type="match status" value="1"/>
</dbReference>
<dbReference type="InterPro" id="IPR002575">
    <property type="entry name" value="Aminoglycoside_PTrfase"/>
</dbReference>
<dbReference type="SUPFAM" id="SSF56112">
    <property type="entry name" value="Protein kinase-like (PK-like)"/>
    <property type="match status" value="1"/>
</dbReference>
<dbReference type="Pfam" id="PF01636">
    <property type="entry name" value="APH"/>
    <property type="match status" value="1"/>
</dbReference>
<sequence length="356" mass="40849">MKDTILDALKAAYTLDADDLVANRFGSGHIHKTYKVDSSTQSYILQEFNDAVFKHPERISNNLGYLLDNFDPADLHFVLPLPIPNKQGELFTELDGGLYRLFPFVNGITRDDIDHKEQASKAAEAFAYFVKVFSNTDSSKLQDTIQDFHHLEWRYSQFDEALKNPAIEINDETREMIAYYELRKDLLEQYGIYRKQLPLRATHNDTKINNLIFSEDLKKVNAVIDLDTIMAGFVFYDFGDLARTVACTRDESSLDWGNINIDLVKYEGLLEGFYSVLAGNITDEELGSLPFGAEMMTLIMGLRFLTDHLNGNIYYQVEYSEQNLHRAKNQAELLTAFMAKRQEINALEADLKKKFL</sequence>
<dbReference type="InterPro" id="IPR050249">
    <property type="entry name" value="Pseudomonas-type_ThrB"/>
</dbReference>
<reference evidence="2 3" key="1">
    <citation type="submission" date="2015-07" db="EMBL/GenBank/DDBJ databases">
        <authorList>
            <person name="Kim K.M."/>
        </authorList>
    </citation>
    <scope>NUCLEOTIDE SEQUENCE [LARGE SCALE GENOMIC DNA]</scope>
    <source>
        <strain evidence="2 3">KCTC 12363</strain>
    </source>
</reference>
<evidence type="ECO:0000313" key="3">
    <source>
        <dbReference type="Proteomes" id="UP000036520"/>
    </source>
</evidence>
<evidence type="ECO:0000313" key="2">
    <source>
        <dbReference type="EMBL" id="AKP50972.1"/>
    </source>
</evidence>
<dbReference type="GO" id="GO:0016740">
    <property type="term" value="F:transferase activity"/>
    <property type="evidence" value="ECO:0007669"/>
    <property type="project" value="UniProtKB-KW"/>
</dbReference>
<keyword evidence="3" id="KW-1185">Reference proteome</keyword>
<feature type="domain" description="Aminoglycoside phosphotransferase" evidence="1">
    <location>
        <begin position="23"/>
        <end position="251"/>
    </location>
</feature>
<evidence type="ECO:0000259" key="1">
    <source>
        <dbReference type="Pfam" id="PF01636"/>
    </source>
</evidence>
<dbReference type="OrthoDB" id="526037at2"/>
<dbReference type="RefSeq" id="WP_048641367.1">
    <property type="nucleotide sequence ID" value="NZ_CP012040.1"/>
</dbReference>
<dbReference type="KEGG" id="camu:CA2015_1535"/>
<name>A0A0H4PRU0_9BACT</name>
<proteinExistence type="predicted"/>
<gene>
    <name evidence="2" type="ORF">CA2015_1535</name>
</gene>
<dbReference type="PANTHER" id="PTHR21064">
    <property type="entry name" value="AMINOGLYCOSIDE PHOSPHOTRANSFERASE DOMAIN-CONTAINING PROTEIN-RELATED"/>
    <property type="match status" value="1"/>
</dbReference>
<dbReference type="STRING" id="320787.CA2015_1535"/>
<protein>
    <submittedName>
        <fullName evidence="2">Aminoglycoside phosphotransferase</fullName>
    </submittedName>
</protein>
<dbReference type="Gene3D" id="3.90.1200.10">
    <property type="match status" value="1"/>
</dbReference>
<organism evidence="2 3">
    <name type="scientific">Cyclobacterium amurskyense</name>
    <dbReference type="NCBI Taxonomy" id="320787"/>
    <lineage>
        <taxon>Bacteria</taxon>
        <taxon>Pseudomonadati</taxon>
        <taxon>Bacteroidota</taxon>
        <taxon>Cytophagia</taxon>
        <taxon>Cytophagales</taxon>
        <taxon>Cyclobacteriaceae</taxon>
        <taxon>Cyclobacterium</taxon>
    </lineage>
</organism>
<dbReference type="InterPro" id="IPR011009">
    <property type="entry name" value="Kinase-like_dom_sf"/>
</dbReference>
<dbReference type="Gene3D" id="3.30.200.20">
    <property type="entry name" value="Phosphorylase Kinase, domain 1"/>
    <property type="match status" value="1"/>
</dbReference>
<dbReference type="EMBL" id="CP012040">
    <property type="protein sequence ID" value="AKP50972.1"/>
    <property type="molecule type" value="Genomic_DNA"/>
</dbReference>
<dbReference type="AlphaFoldDB" id="A0A0H4PRU0"/>
<accession>A0A0H4PRU0</accession>
<dbReference type="Proteomes" id="UP000036520">
    <property type="component" value="Chromosome"/>
</dbReference>